<dbReference type="EMBL" id="JAWDJX010000032">
    <property type="protein sequence ID" value="KAK3050406.1"/>
    <property type="molecule type" value="Genomic_DNA"/>
</dbReference>
<dbReference type="Pfam" id="PF00230">
    <property type="entry name" value="MIP"/>
    <property type="match status" value="1"/>
</dbReference>
<keyword evidence="2 6" id="KW-0813">Transport</keyword>
<keyword evidence="3 6" id="KW-0812">Transmembrane</keyword>
<evidence type="ECO:0000256" key="3">
    <source>
        <dbReference type="ARBA" id="ARBA00022692"/>
    </source>
</evidence>
<dbReference type="PRINTS" id="PR00783">
    <property type="entry name" value="MINTRINSICP"/>
</dbReference>
<dbReference type="PROSITE" id="PS00221">
    <property type="entry name" value="MIP"/>
    <property type="match status" value="1"/>
</dbReference>
<keyword evidence="10" id="KW-1185">Reference proteome</keyword>
<dbReference type="Gene3D" id="1.20.1080.10">
    <property type="entry name" value="Glycerol uptake facilitator protein"/>
    <property type="match status" value="1"/>
</dbReference>
<organism evidence="9 10">
    <name type="scientific">Extremus antarcticus</name>
    <dbReference type="NCBI Taxonomy" id="702011"/>
    <lineage>
        <taxon>Eukaryota</taxon>
        <taxon>Fungi</taxon>
        <taxon>Dikarya</taxon>
        <taxon>Ascomycota</taxon>
        <taxon>Pezizomycotina</taxon>
        <taxon>Dothideomycetes</taxon>
        <taxon>Dothideomycetidae</taxon>
        <taxon>Mycosphaerellales</taxon>
        <taxon>Extremaceae</taxon>
        <taxon>Extremus</taxon>
    </lineage>
</organism>
<proteinExistence type="inferred from homology"/>
<dbReference type="GO" id="GO:0016020">
    <property type="term" value="C:membrane"/>
    <property type="evidence" value="ECO:0007669"/>
    <property type="project" value="UniProtKB-SubCell"/>
</dbReference>
<feature type="transmembrane region" description="Helical" evidence="8">
    <location>
        <begin position="90"/>
        <end position="111"/>
    </location>
</feature>
<comment type="caution">
    <text evidence="9">The sequence shown here is derived from an EMBL/GenBank/DDBJ whole genome shotgun (WGS) entry which is preliminary data.</text>
</comment>
<evidence type="ECO:0000313" key="10">
    <source>
        <dbReference type="Proteomes" id="UP001271007"/>
    </source>
</evidence>
<evidence type="ECO:0008006" key="11">
    <source>
        <dbReference type="Google" id="ProtNLM"/>
    </source>
</evidence>
<evidence type="ECO:0000256" key="4">
    <source>
        <dbReference type="ARBA" id="ARBA00022989"/>
    </source>
</evidence>
<accession>A0AAJ0DHK5</accession>
<sequence length="281" mass="29144">MPKETTTDAEMAFQGNTSSRDGSLRSRRRDPIRNAPFAGRIGGNQAFIATDDSVESEEILRKQPDAAPLLTLQDALDLRGFFVVDTWRQAAIEAWGTCLLVFILGAVSSGLTSLPTGTSPLAIGAYAALTNGVGLSLFIYSAGPASGGHLNPTITFATFCAGLATLPRAVIYISAQILGAIIGGYFLRLGLGDAYFATGIIPGCTVDPQFVSAGQLWVLEFMFAQGLIFTAFGVGLDPRSAKTLGAALAPVLVGASLSLGTLASSVAKPGYTGICMATSRP</sequence>
<feature type="transmembrane region" description="Helical" evidence="8">
    <location>
        <begin position="216"/>
        <end position="236"/>
    </location>
</feature>
<evidence type="ECO:0000256" key="5">
    <source>
        <dbReference type="ARBA" id="ARBA00023136"/>
    </source>
</evidence>
<dbReference type="InterPro" id="IPR000425">
    <property type="entry name" value="MIP"/>
</dbReference>
<dbReference type="AlphaFoldDB" id="A0AAJ0DHK5"/>
<dbReference type="SUPFAM" id="SSF81338">
    <property type="entry name" value="Aquaporin-like"/>
    <property type="match status" value="1"/>
</dbReference>
<protein>
    <recommendedName>
        <fullName evidence="11">Aquaporin-like protein</fullName>
    </recommendedName>
</protein>
<comment type="subcellular location">
    <subcellularLocation>
        <location evidence="1">Membrane</location>
        <topology evidence="1">Multi-pass membrane protein</topology>
    </subcellularLocation>
</comment>
<comment type="similarity">
    <text evidence="6">Belongs to the MIP/aquaporin (TC 1.A.8) family.</text>
</comment>
<evidence type="ECO:0000256" key="8">
    <source>
        <dbReference type="SAM" id="Phobius"/>
    </source>
</evidence>
<feature type="transmembrane region" description="Helical" evidence="8">
    <location>
        <begin position="154"/>
        <end position="187"/>
    </location>
</feature>
<dbReference type="PANTHER" id="PTHR47002">
    <property type="entry name" value="AQUAPORIN-LIKE"/>
    <property type="match status" value="1"/>
</dbReference>
<evidence type="ECO:0000313" key="9">
    <source>
        <dbReference type="EMBL" id="KAK3050406.1"/>
    </source>
</evidence>
<name>A0AAJ0DHK5_9PEZI</name>
<dbReference type="Proteomes" id="UP001271007">
    <property type="component" value="Unassembled WGS sequence"/>
</dbReference>
<keyword evidence="4 8" id="KW-1133">Transmembrane helix</keyword>
<feature type="transmembrane region" description="Helical" evidence="8">
    <location>
        <begin position="243"/>
        <end position="263"/>
    </location>
</feature>
<feature type="region of interest" description="Disordered" evidence="7">
    <location>
        <begin position="1"/>
        <end position="29"/>
    </location>
</feature>
<reference evidence="9" key="1">
    <citation type="submission" date="2023-04" db="EMBL/GenBank/DDBJ databases">
        <title>Black Yeasts Isolated from many extreme environments.</title>
        <authorList>
            <person name="Coleine C."/>
            <person name="Stajich J.E."/>
            <person name="Selbmann L."/>
        </authorList>
    </citation>
    <scope>NUCLEOTIDE SEQUENCE</scope>
    <source>
        <strain evidence="9">CCFEE 5312</strain>
    </source>
</reference>
<dbReference type="GO" id="GO:0015267">
    <property type="term" value="F:channel activity"/>
    <property type="evidence" value="ECO:0007669"/>
    <property type="project" value="InterPro"/>
</dbReference>
<evidence type="ECO:0000256" key="1">
    <source>
        <dbReference type="ARBA" id="ARBA00004141"/>
    </source>
</evidence>
<dbReference type="PANTHER" id="PTHR47002:SF2">
    <property type="entry name" value="AQUAPORIN AQPAE.A-LIKE"/>
    <property type="match status" value="1"/>
</dbReference>
<evidence type="ECO:0000256" key="7">
    <source>
        <dbReference type="SAM" id="MobiDB-lite"/>
    </source>
</evidence>
<dbReference type="InterPro" id="IPR022357">
    <property type="entry name" value="MIP_CS"/>
</dbReference>
<dbReference type="InterPro" id="IPR023271">
    <property type="entry name" value="Aquaporin-like"/>
</dbReference>
<evidence type="ECO:0000256" key="2">
    <source>
        <dbReference type="ARBA" id="ARBA00022448"/>
    </source>
</evidence>
<keyword evidence="5 8" id="KW-0472">Membrane</keyword>
<gene>
    <name evidence="9" type="ORF">LTR09_008317</name>
</gene>
<feature type="transmembrane region" description="Helical" evidence="8">
    <location>
        <begin position="123"/>
        <end position="142"/>
    </location>
</feature>
<evidence type="ECO:0000256" key="6">
    <source>
        <dbReference type="RuleBase" id="RU000477"/>
    </source>
</evidence>